<gene>
    <name evidence="14" type="ORF">FOMPIDRAFT_1113580</name>
</gene>
<keyword evidence="6" id="KW-0479">Metal-binding</keyword>
<evidence type="ECO:0000313" key="14">
    <source>
        <dbReference type="EMBL" id="EPT04520.1"/>
    </source>
</evidence>
<dbReference type="InterPro" id="IPR050116">
    <property type="entry name" value="DNA_polymerase-Y"/>
</dbReference>
<dbReference type="GO" id="GO:0006281">
    <property type="term" value="P:DNA repair"/>
    <property type="evidence" value="ECO:0007669"/>
    <property type="project" value="UniProtKB-KW"/>
</dbReference>
<evidence type="ECO:0000256" key="12">
    <source>
        <dbReference type="SAM" id="MobiDB-lite"/>
    </source>
</evidence>
<dbReference type="InterPro" id="IPR036775">
    <property type="entry name" value="DNA_pol_Y-fam_lit_finger_sf"/>
</dbReference>
<dbReference type="FunFam" id="3.30.1490.100:FF:000004">
    <property type="entry name" value="DNA polymerase IV"/>
    <property type="match status" value="1"/>
</dbReference>
<dbReference type="Pfam" id="PF11799">
    <property type="entry name" value="IMS_C"/>
    <property type="match status" value="1"/>
</dbReference>
<keyword evidence="10" id="KW-0234">DNA repair</keyword>
<dbReference type="FunFam" id="3.40.1170.60:FF:000014">
    <property type="entry name" value="Related to DNA polymerase kappa"/>
    <property type="match status" value="1"/>
</dbReference>
<evidence type="ECO:0000313" key="15">
    <source>
        <dbReference type="Proteomes" id="UP000015241"/>
    </source>
</evidence>
<evidence type="ECO:0000256" key="1">
    <source>
        <dbReference type="ARBA" id="ARBA00012417"/>
    </source>
</evidence>
<dbReference type="PANTHER" id="PTHR11076">
    <property type="entry name" value="DNA REPAIR POLYMERASE UMUC / TRANSFERASE FAMILY MEMBER"/>
    <property type="match status" value="1"/>
</dbReference>
<dbReference type="Gene3D" id="3.30.160.60">
    <property type="entry name" value="Classic Zinc Finger"/>
    <property type="match status" value="1"/>
</dbReference>
<sequence length="686" mass="75449">MSTSKPLSSSRTTIAPEPSQQTDSLLRRLAGPSVTKAGLAKDQSEINRIIAEASKGSKFYENEKRKDKELTERIAKILKHRDEVLKGVDLHSIEQSMDNLLVKLEAQRDLTQIIVHVDMDAFYANVEVLDNPSLRGKPFAVGGGILTTASYEARKFGARSGMSTFIAKKLCPDLILVQTHFDRYMEMSRRVMDIFRRYDPNMCAAGCDEGYLNVTAYCEEHLIDAEECVHEMRETVHRETKLTVSAGIAPNKMLAKICSDKNKPNGQFKLEFTSREVKAFMHDLSIRKVQGVGRVNERLLESIGIKTCGDIYTHRAVLSLMDKQFGLHFLLQAYLGIASNVVEPHTREERKSIGAERTFSSISDKDRILQKLEDVAAELESDMNEGGWTGKTVTLKYKLDTYQVFTRAKSFDRWISSKKEDLLAVGKELLMPEFPLTIRLIGLRVTKLKDLKAEAESKAAGIMKFFGSADASGSPSKKRRVSFEDAEAPTGNAFEDAMPGYHEEADDEDEAEKDAMHIGLAEEVIALVDDATQADDHSGHRPRPPNSTPAPTPSQFSMKPRSSTSSSKPPVRASSTAPSASGSQRPRSPSPSGSLSTPGAATQTCPICSKTMASDNDGLNAHIDFCLSKEAIREAQATQAGAAEGASDQTKGFKPRSIANLLSSKKRVATLSPGTNGSIRRKRKKP</sequence>
<keyword evidence="9" id="KW-0239">DNA-directed DNA polymerase</keyword>
<dbReference type="CDD" id="cd03586">
    <property type="entry name" value="PolY_Pol_IV_kappa"/>
    <property type="match status" value="1"/>
</dbReference>
<evidence type="ECO:0000259" key="13">
    <source>
        <dbReference type="PROSITE" id="PS50173"/>
    </source>
</evidence>
<feature type="compositionally biased region" description="Low complexity" evidence="12">
    <location>
        <begin position="553"/>
        <end position="601"/>
    </location>
</feature>
<reference evidence="14 15" key="1">
    <citation type="journal article" date="2012" name="Science">
        <title>The Paleozoic origin of enzymatic lignin decomposition reconstructed from 31 fungal genomes.</title>
        <authorList>
            <person name="Floudas D."/>
            <person name="Binder M."/>
            <person name="Riley R."/>
            <person name="Barry K."/>
            <person name="Blanchette R.A."/>
            <person name="Henrissat B."/>
            <person name="Martinez A.T."/>
            <person name="Otillar R."/>
            <person name="Spatafora J.W."/>
            <person name="Yadav J.S."/>
            <person name="Aerts A."/>
            <person name="Benoit I."/>
            <person name="Boyd A."/>
            <person name="Carlson A."/>
            <person name="Copeland A."/>
            <person name="Coutinho P.M."/>
            <person name="de Vries R.P."/>
            <person name="Ferreira P."/>
            <person name="Findley K."/>
            <person name="Foster B."/>
            <person name="Gaskell J."/>
            <person name="Glotzer D."/>
            <person name="Gorecki P."/>
            <person name="Heitman J."/>
            <person name="Hesse C."/>
            <person name="Hori C."/>
            <person name="Igarashi K."/>
            <person name="Jurgens J.A."/>
            <person name="Kallen N."/>
            <person name="Kersten P."/>
            <person name="Kohler A."/>
            <person name="Kuees U."/>
            <person name="Kumar T.K.A."/>
            <person name="Kuo A."/>
            <person name="LaButti K."/>
            <person name="Larrondo L.F."/>
            <person name="Lindquist E."/>
            <person name="Ling A."/>
            <person name="Lombard V."/>
            <person name="Lucas S."/>
            <person name="Lundell T."/>
            <person name="Martin R."/>
            <person name="McLaughlin D.J."/>
            <person name="Morgenstern I."/>
            <person name="Morin E."/>
            <person name="Murat C."/>
            <person name="Nagy L.G."/>
            <person name="Nolan M."/>
            <person name="Ohm R.A."/>
            <person name="Patyshakuliyeva A."/>
            <person name="Rokas A."/>
            <person name="Ruiz-Duenas F.J."/>
            <person name="Sabat G."/>
            <person name="Salamov A."/>
            <person name="Samejima M."/>
            <person name="Schmutz J."/>
            <person name="Slot J.C."/>
            <person name="St John F."/>
            <person name="Stenlid J."/>
            <person name="Sun H."/>
            <person name="Sun S."/>
            <person name="Syed K."/>
            <person name="Tsang A."/>
            <person name="Wiebenga A."/>
            <person name="Young D."/>
            <person name="Pisabarro A."/>
            <person name="Eastwood D.C."/>
            <person name="Martin F."/>
            <person name="Cullen D."/>
            <person name="Grigoriev I.V."/>
            <person name="Hibbett D.S."/>
        </authorList>
    </citation>
    <scope>NUCLEOTIDE SEQUENCE</scope>
    <source>
        <strain evidence="15">FP-58527</strain>
    </source>
</reference>
<dbReference type="Gene3D" id="3.30.1490.100">
    <property type="entry name" value="DNA polymerase, Y-family, little finger domain"/>
    <property type="match status" value="1"/>
</dbReference>
<feature type="region of interest" description="Disordered" evidence="12">
    <location>
        <begin position="533"/>
        <end position="602"/>
    </location>
</feature>
<feature type="region of interest" description="Disordered" evidence="12">
    <location>
        <begin position="1"/>
        <end position="25"/>
    </location>
</feature>
<dbReference type="Pfam" id="PF00817">
    <property type="entry name" value="IMS"/>
    <property type="match status" value="1"/>
</dbReference>
<evidence type="ECO:0000256" key="9">
    <source>
        <dbReference type="ARBA" id="ARBA00022932"/>
    </source>
</evidence>
<dbReference type="GO" id="GO:0003684">
    <property type="term" value="F:damaged DNA binding"/>
    <property type="evidence" value="ECO:0007669"/>
    <property type="project" value="InterPro"/>
</dbReference>
<dbReference type="HAMAP" id="MF_01113">
    <property type="entry name" value="DNApol_IV"/>
    <property type="match status" value="1"/>
</dbReference>
<proteinExistence type="inferred from homology"/>
<dbReference type="NCBIfam" id="NF002677">
    <property type="entry name" value="PRK02406.1"/>
    <property type="match status" value="1"/>
</dbReference>
<feature type="compositionally biased region" description="Polar residues" evidence="12">
    <location>
        <begin position="1"/>
        <end position="24"/>
    </location>
</feature>
<dbReference type="Gene3D" id="3.40.1170.60">
    <property type="match status" value="1"/>
</dbReference>
<evidence type="ECO:0000256" key="11">
    <source>
        <dbReference type="ARBA" id="ARBA00049244"/>
    </source>
</evidence>
<dbReference type="InterPro" id="IPR001126">
    <property type="entry name" value="UmuC"/>
</dbReference>
<evidence type="ECO:0000256" key="2">
    <source>
        <dbReference type="ARBA" id="ARBA00016178"/>
    </source>
</evidence>
<dbReference type="GO" id="GO:0006260">
    <property type="term" value="P:DNA replication"/>
    <property type="evidence" value="ECO:0007669"/>
    <property type="project" value="UniProtKB-KW"/>
</dbReference>
<dbReference type="eggNOG" id="KOG2094">
    <property type="taxonomic scope" value="Eukaryota"/>
</dbReference>
<feature type="domain" description="UmuC" evidence="13">
    <location>
        <begin position="114"/>
        <end position="293"/>
    </location>
</feature>
<dbReference type="AlphaFoldDB" id="S8G2I8"/>
<accession>S8G2I8</accession>
<evidence type="ECO:0000256" key="7">
    <source>
        <dbReference type="ARBA" id="ARBA00022763"/>
    </source>
</evidence>
<organism evidence="14 15">
    <name type="scientific">Fomitopsis schrenkii</name>
    <name type="common">Brown rot fungus</name>
    <dbReference type="NCBI Taxonomy" id="2126942"/>
    <lineage>
        <taxon>Eukaryota</taxon>
        <taxon>Fungi</taxon>
        <taxon>Dikarya</taxon>
        <taxon>Basidiomycota</taxon>
        <taxon>Agaricomycotina</taxon>
        <taxon>Agaricomycetes</taxon>
        <taxon>Polyporales</taxon>
        <taxon>Fomitopsis</taxon>
    </lineage>
</organism>
<dbReference type="GO" id="GO:0005634">
    <property type="term" value="C:nucleus"/>
    <property type="evidence" value="ECO:0007669"/>
    <property type="project" value="TreeGrafter"/>
</dbReference>
<feature type="region of interest" description="Disordered" evidence="12">
    <location>
        <begin position="664"/>
        <end position="686"/>
    </location>
</feature>
<dbReference type="Gene3D" id="3.30.70.270">
    <property type="match status" value="1"/>
</dbReference>
<dbReference type="FunFam" id="3.30.70.270:FF:000014">
    <property type="entry name" value="DNA polymerase kappa subunit"/>
    <property type="match status" value="1"/>
</dbReference>
<dbReference type="SUPFAM" id="SSF56672">
    <property type="entry name" value="DNA/RNA polymerases"/>
    <property type="match status" value="1"/>
</dbReference>
<dbReference type="PIRSF" id="PIRSF036603">
    <property type="entry name" value="DPol_eta"/>
    <property type="match status" value="1"/>
</dbReference>
<dbReference type="InParanoid" id="S8G2I8"/>
<dbReference type="InterPro" id="IPR043502">
    <property type="entry name" value="DNA/RNA_pol_sf"/>
</dbReference>
<dbReference type="InterPro" id="IPR022880">
    <property type="entry name" value="DNApol_IV"/>
</dbReference>
<evidence type="ECO:0000256" key="5">
    <source>
        <dbReference type="ARBA" id="ARBA00022705"/>
    </source>
</evidence>
<dbReference type="SUPFAM" id="SSF100879">
    <property type="entry name" value="Lesion bypass DNA polymerase (Y-family), little finger domain"/>
    <property type="match status" value="1"/>
</dbReference>
<dbReference type="Gene3D" id="1.10.150.810">
    <property type="match status" value="2"/>
</dbReference>
<protein>
    <recommendedName>
        <fullName evidence="2">DNA polymerase kappa</fullName>
        <ecNumber evidence="1">2.7.7.7</ecNumber>
    </recommendedName>
</protein>
<evidence type="ECO:0000256" key="4">
    <source>
        <dbReference type="ARBA" id="ARBA00022695"/>
    </source>
</evidence>
<keyword evidence="7" id="KW-0227">DNA damage</keyword>
<dbReference type="FunFam" id="1.10.150.810:FF:000003">
    <property type="entry name" value="DNA polymerase kappa subunit"/>
    <property type="match status" value="1"/>
</dbReference>
<dbReference type="GO" id="GO:0070987">
    <property type="term" value="P:error-free translesion synthesis"/>
    <property type="evidence" value="ECO:0007669"/>
    <property type="project" value="UniProtKB-ARBA"/>
</dbReference>
<dbReference type="STRING" id="743788.S8G2I8"/>
<dbReference type="HOGENOM" id="CLU_012348_11_2_1"/>
<keyword evidence="4" id="KW-0548">Nucleotidyltransferase</keyword>
<comment type="catalytic activity">
    <reaction evidence="11">
        <text>DNA(n) + a 2'-deoxyribonucleoside 5'-triphosphate = DNA(n+1) + diphosphate</text>
        <dbReference type="Rhea" id="RHEA:22508"/>
        <dbReference type="Rhea" id="RHEA-COMP:17339"/>
        <dbReference type="Rhea" id="RHEA-COMP:17340"/>
        <dbReference type="ChEBI" id="CHEBI:33019"/>
        <dbReference type="ChEBI" id="CHEBI:61560"/>
        <dbReference type="ChEBI" id="CHEBI:173112"/>
        <dbReference type="EC" id="2.7.7.7"/>
    </reaction>
</comment>
<dbReference type="EMBL" id="KE504126">
    <property type="protein sequence ID" value="EPT04520.1"/>
    <property type="molecule type" value="Genomic_DNA"/>
</dbReference>
<dbReference type="GO" id="GO:0003887">
    <property type="term" value="F:DNA-directed DNA polymerase activity"/>
    <property type="evidence" value="ECO:0007669"/>
    <property type="project" value="UniProtKB-KW"/>
</dbReference>
<evidence type="ECO:0000256" key="10">
    <source>
        <dbReference type="ARBA" id="ARBA00023204"/>
    </source>
</evidence>
<dbReference type="PANTHER" id="PTHR11076:SF33">
    <property type="entry name" value="DNA POLYMERASE KAPPA"/>
    <property type="match status" value="1"/>
</dbReference>
<evidence type="ECO:0000256" key="3">
    <source>
        <dbReference type="ARBA" id="ARBA00022679"/>
    </source>
</evidence>
<dbReference type="FunCoup" id="S8G2I8">
    <property type="interactions" value="217"/>
</dbReference>
<dbReference type="InterPro" id="IPR017961">
    <property type="entry name" value="DNA_pol_Y-fam_little_finger"/>
</dbReference>
<evidence type="ECO:0000256" key="6">
    <source>
        <dbReference type="ARBA" id="ARBA00022723"/>
    </source>
</evidence>
<name>S8G2I8_FOMSC</name>
<feature type="region of interest" description="Disordered" evidence="12">
    <location>
        <begin position="469"/>
        <end position="513"/>
    </location>
</feature>
<dbReference type="OrthoDB" id="1747274at2759"/>
<keyword evidence="8" id="KW-0460">Magnesium</keyword>
<dbReference type="EC" id="2.7.7.7" evidence="1"/>
<keyword evidence="3" id="KW-0808">Transferase</keyword>
<dbReference type="InterPro" id="IPR043128">
    <property type="entry name" value="Rev_trsase/Diguanyl_cyclase"/>
</dbReference>
<dbReference type="GO" id="GO:0042276">
    <property type="term" value="P:error-prone translesion synthesis"/>
    <property type="evidence" value="ECO:0007669"/>
    <property type="project" value="TreeGrafter"/>
</dbReference>
<dbReference type="Proteomes" id="UP000015241">
    <property type="component" value="Unassembled WGS sequence"/>
</dbReference>
<keyword evidence="5" id="KW-0235">DNA replication</keyword>
<evidence type="ECO:0000256" key="8">
    <source>
        <dbReference type="ARBA" id="ARBA00022842"/>
    </source>
</evidence>
<dbReference type="PROSITE" id="PS50173">
    <property type="entry name" value="UMUC"/>
    <property type="match status" value="1"/>
</dbReference>
<keyword evidence="15" id="KW-1185">Reference proteome</keyword>
<dbReference type="GO" id="GO:0046872">
    <property type="term" value="F:metal ion binding"/>
    <property type="evidence" value="ECO:0007669"/>
    <property type="project" value="UniProtKB-KW"/>
</dbReference>